<dbReference type="WBParaSite" id="PTRK_0000752900.1">
    <property type="protein sequence ID" value="PTRK_0000752900.1"/>
    <property type="gene ID" value="PTRK_0000752900"/>
</dbReference>
<comment type="similarity">
    <text evidence="2">Belongs to the nematode transthyretin-like family.</text>
</comment>
<feature type="chain" id="PRO_5005891735" evidence="5">
    <location>
        <begin position="20"/>
        <end position="138"/>
    </location>
</feature>
<dbReference type="PANTHER" id="PTHR21700">
    <property type="entry name" value="TRANSTHYRETIN-LIKE FAMILY PROTEIN-RELATED"/>
    <property type="match status" value="1"/>
</dbReference>
<evidence type="ECO:0000313" key="7">
    <source>
        <dbReference type="WBParaSite" id="PTRK_0000752900.1"/>
    </source>
</evidence>
<keyword evidence="3" id="KW-0964">Secreted</keyword>
<evidence type="ECO:0000256" key="4">
    <source>
        <dbReference type="ARBA" id="ARBA00022729"/>
    </source>
</evidence>
<dbReference type="AlphaFoldDB" id="A0A0N4ZHY4"/>
<dbReference type="InterPro" id="IPR038479">
    <property type="entry name" value="Transthyretin-like_sf"/>
</dbReference>
<keyword evidence="4 5" id="KW-0732">Signal</keyword>
<organism evidence="6 7">
    <name type="scientific">Parastrongyloides trichosuri</name>
    <name type="common">Possum-specific nematode worm</name>
    <dbReference type="NCBI Taxonomy" id="131310"/>
    <lineage>
        <taxon>Eukaryota</taxon>
        <taxon>Metazoa</taxon>
        <taxon>Ecdysozoa</taxon>
        <taxon>Nematoda</taxon>
        <taxon>Chromadorea</taxon>
        <taxon>Rhabditida</taxon>
        <taxon>Tylenchina</taxon>
        <taxon>Panagrolaimomorpha</taxon>
        <taxon>Strongyloidoidea</taxon>
        <taxon>Strongyloididae</taxon>
        <taxon>Parastrongyloides</taxon>
    </lineage>
</organism>
<evidence type="ECO:0000313" key="6">
    <source>
        <dbReference type="Proteomes" id="UP000038045"/>
    </source>
</evidence>
<evidence type="ECO:0000256" key="5">
    <source>
        <dbReference type="SAM" id="SignalP"/>
    </source>
</evidence>
<protein>
    <submittedName>
        <fullName evidence="7">Transthyretin-like family protein</fullName>
    </submittedName>
</protein>
<dbReference type="InterPro" id="IPR001534">
    <property type="entry name" value="Transthyretin-like"/>
</dbReference>
<evidence type="ECO:0000256" key="2">
    <source>
        <dbReference type="ARBA" id="ARBA00010112"/>
    </source>
</evidence>
<comment type="subcellular location">
    <subcellularLocation>
        <location evidence="1">Secreted</location>
    </subcellularLocation>
</comment>
<feature type="signal peptide" evidence="5">
    <location>
        <begin position="1"/>
        <end position="19"/>
    </location>
</feature>
<dbReference type="PANTHER" id="PTHR21700:SF25">
    <property type="entry name" value="TRANSTHYRETIN-LIKE FAMILY PROTEIN"/>
    <property type="match status" value="1"/>
</dbReference>
<keyword evidence="6" id="KW-1185">Reference proteome</keyword>
<sequence>MIFNFLIFIFIITVGICTATQECVWATGKLLCRHNQTLVLGSVVELWDEDSMGILKLVDPDDKIAFTIINSEDGIFEVSGCASDQDWLPGVKNRPEMFLKVLHNCNLDKKELLVIKPTFNVFVPRTYDYHIQHPIILD</sequence>
<dbReference type="GO" id="GO:0009986">
    <property type="term" value="C:cell surface"/>
    <property type="evidence" value="ECO:0007669"/>
    <property type="project" value="InterPro"/>
</dbReference>
<dbReference type="GO" id="GO:0005576">
    <property type="term" value="C:extracellular region"/>
    <property type="evidence" value="ECO:0007669"/>
    <property type="project" value="UniProtKB-SubCell"/>
</dbReference>
<proteinExistence type="inferred from homology"/>
<dbReference type="Proteomes" id="UP000038045">
    <property type="component" value="Unplaced"/>
</dbReference>
<name>A0A0N4ZHY4_PARTI</name>
<accession>A0A0N4ZHY4</accession>
<dbReference type="Gene3D" id="2.60.40.3330">
    <property type="match status" value="1"/>
</dbReference>
<reference evidence="7" key="1">
    <citation type="submission" date="2017-02" db="UniProtKB">
        <authorList>
            <consortium name="WormBaseParasite"/>
        </authorList>
    </citation>
    <scope>IDENTIFICATION</scope>
</reference>
<evidence type="ECO:0000256" key="1">
    <source>
        <dbReference type="ARBA" id="ARBA00004613"/>
    </source>
</evidence>
<evidence type="ECO:0000256" key="3">
    <source>
        <dbReference type="ARBA" id="ARBA00022525"/>
    </source>
</evidence>